<feature type="region of interest" description="Disordered" evidence="1">
    <location>
        <begin position="124"/>
        <end position="173"/>
    </location>
</feature>
<evidence type="ECO:0008006" key="5">
    <source>
        <dbReference type="Google" id="ProtNLM"/>
    </source>
</evidence>
<protein>
    <recommendedName>
        <fullName evidence="5">Spore coat protein CotH</fullName>
    </recommendedName>
</protein>
<keyword evidence="4" id="KW-1185">Reference proteome</keyword>
<dbReference type="EMBL" id="AZCX01000005">
    <property type="protein sequence ID" value="KRK47939.1"/>
    <property type="molecule type" value="Genomic_DNA"/>
</dbReference>
<dbReference type="Pfam" id="PF08757">
    <property type="entry name" value="CotH"/>
    <property type="match status" value="1"/>
</dbReference>
<sequence>MSLILGGIIMSQTKQTAKYAVLLCTATLSMLTINAYGTHAHAASTDSTVQATQPVTSNQAASTSSATGSSSETASSEAASTPASVASTATSTAAVTVASSGSVAESVAASSAAPSSTAISEVASSSSASETTDSGSTQSVAPSAASSAATATNSGSTTFYPNENTASSANDSRSKIINGNISNLKAGKSNLVWDLTGGLFGTLDDMFGNSGTTHNWLQDAARGTTAITDQWSQQNLPAKHLFTAFWRLAQAVAYPLGKFLPLNFAGNTPKPFKPESELSTAIPTMQLDGNLFMATKSNPSTMTFTYYDPVAKVTKTGYAKVNWSGSSTQILPKKNYKIKLYEDAELTKKLNLKLFADFKKENVYQLKANATDVTMSRNLVNAGLWSQIVQSEDNVPVALKSAPNTGSVEGYPLFVYTNGKLQGLYTLNVDKDEKLWGMDKDNPDDIAIMGNTNNAKALMFEANEAKLDDTDFSVESGPISDTGRANFNKLLTFVNTSSDAEFKAHIGDYMDVQSAVDYYLFDNLIGGMDNIAKNATYLSYDGGKTWRMQMYDMDLTWGMGLFGLYLTKPDADYFSASRTTKFPSHNKLLQRIATLFPDEVASRYATLRQKGLIDATNIKDAFHDFMIKPTEQAYVVDQLANPSEMNQWFTSYKQIADTVDVRVKLLDDHFGYQPTTVTASHSNATETV</sequence>
<feature type="signal peptide" evidence="2">
    <location>
        <begin position="1"/>
        <end position="35"/>
    </location>
</feature>
<evidence type="ECO:0000256" key="1">
    <source>
        <dbReference type="SAM" id="MobiDB-lite"/>
    </source>
</evidence>
<keyword evidence="2" id="KW-0732">Signal</keyword>
<feature type="chain" id="PRO_5039091961" description="Spore coat protein CotH" evidence="2">
    <location>
        <begin position="36"/>
        <end position="688"/>
    </location>
</feature>
<dbReference type="STRING" id="1302272.FC96_GL002144"/>
<proteinExistence type="predicted"/>
<evidence type="ECO:0000313" key="3">
    <source>
        <dbReference type="EMBL" id="KRK47939.1"/>
    </source>
</evidence>
<feature type="compositionally biased region" description="Low complexity" evidence="1">
    <location>
        <begin position="124"/>
        <end position="158"/>
    </location>
</feature>
<feature type="compositionally biased region" description="Low complexity" evidence="1">
    <location>
        <begin position="60"/>
        <end position="85"/>
    </location>
</feature>
<comment type="caution">
    <text evidence="3">The sequence shown here is derived from an EMBL/GenBank/DDBJ whole genome shotgun (WGS) entry which is preliminary data.</text>
</comment>
<feature type="region of interest" description="Disordered" evidence="1">
    <location>
        <begin position="49"/>
        <end position="85"/>
    </location>
</feature>
<accession>A0A0R1HTV1</accession>
<organism evidence="3 4">
    <name type="scientific">Secundilactobacillus kimchicus JCM 15530</name>
    <dbReference type="NCBI Taxonomy" id="1302272"/>
    <lineage>
        <taxon>Bacteria</taxon>
        <taxon>Bacillati</taxon>
        <taxon>Bacillota</taxon>
        <taxon>Bacilli</taxon>
        <taxon>Lactobacillales</taxon>
        <taxon>Lactobacillaceae</taxon>
        <taxon>Secundilactobacillus</taxon>
    </lineage>
</organism>
<dbReference type="PATRIC" id="fig|1302272.5.peg.2192"/>
<evidence type="ECO:0000313" key="4">
    <source>
        <dbReference type="Proteomes" id="UP000050911"/>
    </source>
</evidence>
<name>A0A0R1HTV1_9LACO</name>
<dbReference type="AlphaFoldDB" id="A0A0R1HTV1"/>
<reference evidence="3 4" key="1">
    <citation type="journal article" date="2015" name="Genome Announc.">
        <title>Expanding the biotechnology potential of lactobacilli through comparative genomics of 213 strains and associated genera.</title>
        <authorList>
            <person name="Sun Z."/>
            <person name="Harris H.M."/>
            <person name="McCann A."/>
            <person name="Guo C."/>
            <person name="Argimon S."/>
            <person name="Zhang W."/>
            <person name="Yang X."/>
            <person name="Jeffery I.B."/>
            <person name="Cooney J.C."/>
            <person name="Kagawa T.F."/>
            <person name="Liu W."/>
            <person name="Song Y."/>
            <person name="Salvetti E."/>
            <person name="Wrobel A."/>
            <person name="Rasinkangas P."/>
            <person name="Parkhill J."/>
            <person name="Rea M.C."/>
            <person name="O'Sullivan O."/>
            <person name="Ritari J."/>
            <person name="Douillard F.P."/>
            <person name="Paul Ross R."/>
            <person name="Yang R."/>
            <person name="Briner A.E."/>
            <person name="Felis G.E."/>
            <person name="de Vos W.M."/>
            <person name="Barrangou R."/>
            <person name="Klaenhammer T.R."/>
            <person name="Caufield P.W."/>
            <person name="Cui Y."/>
            <person name="Zhang H."/>
            <person name="O'Toole P.W."/>
        </authorList>
    </citation>
    <scope>NUCLEOTIDE SEQUENCE [LARGE SCALE GENOMIC DNA]</scope>
    <source>
        <strain evidence="3 4">JCM 15530</strain>
    </source>
</reference>
<gene>
    <name evidence="3" type="ORF">FC96_GL002144</name>
</gene>
<evidence type="ECO:0000256" key="2">
    <source>
        <dbReference type="SAM" id="SignalP"/>
    </source>
</evidence>
<feature type="compositionally biased region" description="Polar residues" evidence="1">
    <location>
        <begin position="49"/>
        <end position="59"/>
    </location>
</feature>
<feature type="compositionally biased region" description="Polar residues" evidence="1">
    <location>
        <begin position="159"/>
        <end position="173"/>
    </location>
</feature>
<dbReference type="InterPro" id="IPR014867">
    <property type="entry name" value="Spore_coat_CotH_CotH2/3/7"/>
</dbReference>
<dbReference type="Proteomes" id="UP000050911">
    <property type="component" value="Unassembled WGS sequence"/>
</dbReference>